<proteinExistence type="predicted"/>
<gene>
    <name evidence="1" type="ORF">B9Q04_13565</name>
</gene>
<dbReference type="AlphaFoldDB" id="A0A2R6C7P3"/>
<accession>A0A2R6C7P3</accession>
<sequence length="71" mass="8111">MVSYPLLKEGAFCFFHQDLHYRVTLILVSTRVPALRGVSVFSCCKTSYSKTRQSLPRMRVAFRPFSLAVVP</sequence>
<dbReference type="Proteomes" id="UP000242015">
    <property type="component" value="Unassembled WGS sequence"/>
</dbReference>
<name>A0A2R6C7P3_9ARCH</name>
<protein>
    <submittedName>
        <fullName evidence="1">Uncharacterized protein</fullName>
    </submittedName>
</protein>
<reference evidence="1 2" key="1">
    <citation type="submission" date="2017-04" db="EMBL/GenBank/DDBJ databases">
        <title>Novel microbial lineages endemic to geothermal iron-oxide mats fill important gaps in the evolutionary history of Archaea.</title>
        <authorList>
            <person name="Jay Z.J."/>
            <person name="Beam J.P."/>
            <person name="Dlakic M."/>
            <person name="Rusch D.B."/>
            <person name="Kozubal M.A."/>
            <person name="Inskeep W.P."/>
        </authorList>
    </citation>
    <scope>NUCLEOTIDE SEQUENCE [LARGE SCALE GENOMIC DNA]</scope>
    <source>
        <strain evidence="1">BE_D</strain>
    </source>
</reference>
<evidence type="ECO:0000313" key="1">
    <source>
        <dbReference type="EMBL" id="PSO06927.1"/>
    </source>
</evidence>
<comment type="caution">
    <text evidence="1">The sequence shown here is derived from an EMBL/GenBank/DDBJ whole genome shotgun (WGS) entry which is preliminary data.</text>
</comment>
<dbReference type="EMBL" id="NEXF01000365">
    <property type="protein sequence ID" value="PSO06927.1"/>
    <property type="molecule type" value="Genomic_DNA"/>
</dbReference>
<organism evidence="1 2">
    <name type="scientific">Candidatus Marsarchaeota G2 archaeon BE_D</name>
    <dbReference type="NCBI Taxonomy" id="1978158"/>
    <lineage>
        <taxon>Archaea</taxon>
        <taxon>Candidatus Marsarchaeota</taxon>
        <taxon>Candidatus Marsarchaeota group 2</taxon>
    </lineage>
</organism>
<evidence type="ECO:0000313" key="2">
    <source>
        <dbReference type="Proteomes" id="UP000242015"/>
    </source>
</evidence>